<dbReference type="PATRIC" id="fig|136160.3.peg.2768"/>
<dbReference type="SUPFAM" id="SSF53901">
    <property type="entry name" value="Thiolase-like"/>
    <property type="match status" value="1"/>
</dbReference>
<dbReference type="InterPro" id="IPR010894">
    <property type="entry name" value="SpoVAD"/>
</dbReference>
<name>A0A0M0KKT4_ALKHA</name>
<dbReference type="EMBL" id="LILD01000001">
    <property type="protein sequence ID" value="KOO39451.1"/>
    <property type="molecule type" value="Genomic_DNA"/>
</dbReference>
<sequence length="335" mass="36504">MMSPRKQTLKFDKPVYIESTGTAVGPMEGAGPLRHTFDQAYDNLYCGEDSWELAERRLMQDAIEHCLKKVHVETERVSFMIAGDLLNQNITANYVARALGIPFLGTFSACATSMETLAVGSIIVHGGFAQRVITATSSHYATAERQFRQPTEFAKQKPDSATYTVTGAGAALVSNRPSKVRIESATIGHVVDYGLKNPLDLGSAMAPAAAHTIVTHLEETDQQVDDYDLIVTGDLSRIGSGILRKLLEEKRVMFKRNYDDCGVMIYSMDQPVFAGGSGAACSAVVSYGYIFEQMKKGKLKKVLIVATGALLNPMMIQQKETIPCIAHAVSLRAEV</sequence>
<dbReference type="NCBIfam" id="NF009069">
    <property type="entry name" value="PRK12404.1"/>
    <property type="match status" value="1"/>
</dbReference>
<dbReference type="InterPro" id="IPR038369">
    <property type="entry name" value="SpoVAD_sf"/>
</dbReference>
<dbReference type="InterPro" id="IPR016039">
    <property type="entry name" value="Thiolase-like"/>
</dbReference>
<evidence type="ECO:0000313" key="2">
    <source>
        <dbReference type="EMBL" id="KOO39451.1"/>
    </source>
</evidence>
<dbReference type="OMA" id="QDTHAGG"/>
<dbReference type="Gene3D" id="3.40.47.40">
    <property type="entry name" value="Stage V sporulation protein AD"/>
    <property type="match status" value="1"/>
</dbReference>
<dbReference type="NCBIfam" id="NF006160">
    <property type="entry name" value="PRK08304.1"/>
    <property type="match status" value="1"/>
</dbReference>
<accession>A0A0M0KKT4</accession>
<dbReference type="NCBIfam" id="TIGR02845">
    <property type="entry name" value="spore_V_AD"/>
    <property type="match status" value="1"/>
</dbReference>
<feature type="transmembrane region" description="Helical" evidence="1">
    <location>
        <begin position="272"/>
        <end position="291"/>
    </location>
</feature>
<protein>
    <submittedName>
        <fullName evidence="2">Stage V sporulation protein AD</fullName>
    </submittedName>
</protein>
<keyword evidence="1" id="KW-0812">Transmembrane</keyword>
<dbReference type="Pfam" id="PF07451">
    <property type="entry name" value="SpoVAD"/>
    <property type="match status" value="1"/>
</dbReference>
<keyword evidence="1" id="KW-1133">Transmembrane helix</keyword>
<dbReference type="GO" id="GO:0016746">
    <property type="term" value="F:acyltransferase activity"/>
    <property type="evidence" value="ECO:0007669"/>
    <property type="project" value="InterPro"/>
</dbReference>
<dbReference type="PIRSF" id="PIRSF011570">
    <property type="entry name" value="SpoVAD"/>
    <property type="match status" value="1"/>
</dbReference>
<organism evidence="2">
    <name type="scientific">Halalkalibacterium halodurans</name>
    <name type="common">Bacillus halodurans</name>
    <dbReference type="NCBI Taxonomy" id="86665"/>
    <lineage>
        <taxon>Bacteria</taxon>
        <taxon>Bacillati</taxon>
        <taxon>Bacillota</taxon>
        <taxon>Bacilli</taxon>
        <taxon>Bacillales</taxon>
        <taxon>Bacillaceae</taxon>
        <taxon>Halalkalibacterium (ex Joshi et al. 2022)</taxon>
    </lineage>
</organism>
<proteinExistence type="predicted"/>
<dbReference type="GeneID" id="87597163"/>
<keyword evidence="1" id="KW-0472">Membrane</keyword>
<gene>
    <name evidence="2" type="ORF">AMD02_11765</name>
</gene>
<comment type="caution">
    <text evidence="2">The sequence shown here is derived from an EMBL/GenBank/DDBJ whole genome shotgun (WGS) entry which is preliminary data.</text>
</comment>
<reference evidence="2" key="1">
    <citation type="submission" date="2015-08" db="EMBL/GenBank/DDBJ databases">
        <title>Complete DNA Sequence of Pseudomonas syringae pv. actinidiae, the Causal Agent of Kiwifruit Canker Disease.</title>
        <authorList>
            <person name="Rikkerink E.H.A."/>
            <person name="Fineran P.C."/>
        </authorList>
    </citation>
    <scope>NUCLEOTIDE SEQUENCE</scope>
    <source>
        <strain evidence="2">DSM 13666</strain>
    </source>
</reference>
<evidence type="ECO:0000256" key="1">
    <source>
        <dbReference type="SAM" id="Phobius"/>
    </source>
</evidence>
<dbReference type="AlphaFoldDB" id="A0A0M0KKT4"/>
<dbReference type="RefSeq" id="WP_010897705.1">
    <property type="nucleotide sequence ID" value="NZ_CP040441.1"/>
</dbReference>